<evidence type="ECO:0000313" key="2">
    <source>
        <dbReference type="EMBL" id="KAJ8929431.1"/>
    </source>
</evidence>
<reference evidence="2" key="1">
    <citation type="journal article" date="2023" name="Insect Mol. Biol.">
        <title>Genome sequencing provides insights into the evolution of gene families encoding plant cell wall-degrading enzymes in longhorned beetles.</title>
        <authorList>
            <person name="Shin N.R."/>
            <person name="Okamura Y."/>
            <person name="Kirsch R."/>
            <person name="Pauchet Y."/>
        </authorList>
    </citation>
    <scope>NUCLEOTIDE SEQUENCE</scope>
    <source>
        <strain evidence="2">RBIC_L_NR</strain>
    </source>
</reference>
<dbReference type="InterPro" id="IPR043988">
    <property type="entry name" value="CCZ1/INTU_longin_2"/>
</dbReference>
<dbReference type="Proteomes" id="UP001162156">
    <property type="component" value="Unassembled WGS sequence"/>
</dbReference>
<keyword evidence="3" id="KW-1185">Reference proteome</keyword>
<evidence type="ECO:0000259" key="1">
    <source>
        <dbReference type="Pfam" id="PF19032"/>
    </source>
</evidence>
<dbReference type="PANTHER" id="PTHR13056">
    <property type="entry name" value="VACUOLAR FUSION PROTEIN CCZ1 HOMOLOG-RELATED"/>
    <property type="match status" value="1"/>
</dbReference>
<accession>A0AAV8WSM0</accession>
<sequence length="199" mass="22437">MTEKLSVVKIKDGSSNVEQIDDDLQDNVYEAVLKQAYYMSGIEPNDMQVVYQYLVGTLLPANIETELQGGSMPRNSPSPFAVLRHGRFITGPSNLKLAKTIGKVPKVYLFSGEKPEEYHLVVYRALSASVCLFIKELTLDLFKELDEFISPKLVSIVSDIAEYCSKQVVTPSNLPENAPRFIYFNKLNLAYKKYSPSRQ</sequence>
<dbReference type="EMBL" id="JANEYF010005005">
    <property type="protein sequence ID" value="KAJ8929431.1"/>
    <property type="molecule type" value="Genomic_DNA"/>
</dbReference>
<protein>
    <recommendedName>
        <fullName evidence="1">CCZ1/INTU second Longin domain-containing protein</fullName>
    </recommendedName>
</protein>
<gene>
    <name evidence="2" type="ORF">NQ314_017880</name>
</gene>
<comment type="caution">
    <text evidence="2">The sequence shown here is derived from an EMBL/GenBank/DDBJ whole genome shotgun (WGS) entry which is preliminary data.</text>
</comment>
<proteinExistence type="predicted"/>
<name>A0AAV8WSM0_9CUCU</name>
<dbReference type="GO" id="GO:0016192">
    <property type="term" value="P:vesicle-mediated transport"/>
    <property type="evidence" value="ECO:0007669"/>
    <property type="project" value="InterPro"/>
</dbReference>
<dbReference type="AlphaFoldDB" id="A0AAV8WSM0"/>
<dbReference type="InterPro" id="IPR013176">
    <property type="entry name" value="Ccz1"/>
</dbReference>
<dbReference type="Pfam" id="PF19032">
    <property type="entry name" value="Intu_longin_2"/>
    <property type="match status" value="1"/>
</dbReference>
<feature type="domain" description="CCZ1/INTU second Longin" evidence="1">
    <location>
        <begin position="39"/>
        <end position="147"/>
    </location>
</feature>
<dbReference type="GO" id="GO:0035658">
    <property type="term" value="C:Mon1-Ccz1 complex"/>
    <property type="evidence" value="ECO:0007669"/>
    <property type="project" value="InterPro"/>
</dbReference>
<organism evidence="2 3">
    <name type="scientific">Rhamnusium bicolor</name>
    <dbReference type="NCBI Taxonomy" id="1586634"/>
    <lineage>
        <taxon>Eukaryota</taxon>
        <taxon>Metazoa</taxon>
        <taxon>Ecdysozoa</taxon>
        <taxon>Arthropoda</taxon>
        <taxon>Hexapoda</taxon>
        <taxon>Insecta</taxon>
        <taxon>Pterygota</taxon>
        <taxon>Neoptera</taxon>
        <taxon>Endopterygota</taxon>
        <taxon>Coleoptera</taxon>
        <taxon>Polyphaga</taxon>
        <taxon>Cucujiformia</taxon>
        <taxon>Chrysomeloidea</taxon>
        <taxon>Cerambycidae</taxon>
        <taxon>Lepturinae</taxon>
        <taxon>Rhagiini</taxon>
        <taxon>Rhamnusium</taxon>
    </lineage>
</organism>
<dbReference type="PANTHER" id="PTHR13056:SF0">
    <property type="entry name" value="VACUOLAR FUSION PROTEIN CCZ1 HOMOLOG-RELATED"/>
    <property type="match status" value="1"/>
</dbReference>
<evidence type="ECO:0000313" key="3">
    <source>
        <dbReference type="Proteomes" id="UP001162156"/>
    </source>
</evidence>